<dbReference type="Pfam" id="PF10531">
    <property type="entry name" value="SLBB"/>
    <property type="match status" value="4"/>
</dbReference>
<dbReference type="GO" id="GO:0006811">
    <property type="term" value="P:monoatomic ion transport"/>
    <property type="evidence" value="ECO:0007669"/>
    <property type="project" value="UniProtKB-KW"/>
</dbReference>
<keyword evidence="3" id="KW-0813">Transport</keyword>
<keyword evidence="11" id="KW-0472">Membrane</keyword>
<evidence type="ECO:0000256" key="13">
    <source>
        <dbReference type="ARBA" id="ARBA00023237"/>
    </source>
</evidence>
<evidence type="ECO:0000256" key="7">
    <source>
        <dbReference type="ARBA" id="ARBA00022729"/>
    </source>
</evidence>
<evidence type="ECO:0000256" key="9">
    <source>
        <dbReference type="ARBA" id="ARBA00023065"/>
    </source>
</evidence>
<evidence type="ECO:0000259" key="16">
    <source>
        <dbReference type="Pfam" id="PF02563"/>
    </source>
</evidence>
<dbReference type="GO" id="GO:0015288">
    <property type="term" value="F:porin activity"/>
    <property type="evidence" value="ECO:0007669"/>
    <property type="project" value="UniProtKB-KW"/>
</dbReference>
<keyword evidence="14" id="KW-0449">Lipoprotein</keyword>
<evidence type="ECO:0000256" key="3">
    <source>
        <dbReference type="ARBA" id="ARBA00022448"/>
    </source>
</evidence>
<keyword evidence="12" id="KW-0564">Palmitate</keyword>
<organism evidence="19 20">
    <name type="scientific">Reinekea marinisedimentorum</name>
    <dbReference type="NCBI Taxonomy" id="230495"/>
    <lineage>
        <taxon>Bacteria</taxon>
        <taxon>Pseudomonadati</taxon>
        <taxon>Pseudomonadota</taxon>
        <taxon>Gammaproteobacteria</taxon>
        <taxon>Oceanospirillales</taxon>
        <taxon>Saccharospirillaceae</taxon>
        <taxon>Reinekea</taxon>
    </lineage>
</organism>
<sequence>MFSRCLQLNKFHAVYLAALILLACVFPASAEADENRALQAGDVLYIAFPGEDLFNKNFVIDVDGKIDVPEIGLFAIAGQDIESAQNRLRDLLSLMFVDVSSVVLNQREANVMVNVMGYVREPGLVTIPSRGNVQTAIEAAGGLIPGAQLDRFQLRSEAETLHFSYKAYLDSGDPAFLPELSSMDTLFIPASPLTGNVQIDFDAATLSAGGDAGDKESSFRIFGEVKSAGRYALKPDMNIIDAIMRAGGVTRYAGVDQIKVIAGNEPITFNLMQYLETGSRDQLPPLSPNITIFVPIQEEEIKTGANVVYIMGEVFKPGAFESKPGAGFLDILANAGGPTRFADSRQIRILHSSGEVSAFDLVAFTENGVSEAVPQVVPGDAIFVPEKTDLNEPSWLKTPPDRAIHIIGQVYNPGRYEWSGEMSMMDLLSHAEGPTAKADIANLRILSPQPDGTVKSIDFNLDKFIRQGGLTSDLPQLKAGDTIVVPELPQDPSDNKGNWVRQAKEDSIYIFGQVGSPGRYMFNRDMSFLDILSAADGPNETADIHNIRIVHRYENHTEYRELNLSDYFQTGDELMLPDVRPGDAIYVPAMESNWLDKPRDSVVKVMGAVQKPGRYDFNDSMTLLDLLAEAGGPTDGAFLKKIVVVNSSRLETRSVSFNLIKFLKNPDPTELPVLRAGDTLFIPDRTQSAWSKTMEGVRDSLSVLSVLAIVGAL</sequence>
<keyword evidence="6" id="KW-0812">Transmembrane</keyword>
<dbReference type="Pfam" id="PF22461">
    <property type="entry name" value="SLBB_2"/>
    <property type="match status" value="1"/>
</dbReference>
<evidence type="ECO:0000259" key="18">
    <source>
        <dbReference type="Pfam" id="PF22461"/>
    </source>
</evidence>
<feature type="domain" description="Soluble ligand binding" evidence="17">
    <location>
        <begin position="602"/>
        <end position="646"/>
    </location>
</feature>
<evidence type="ECO:0000313" key="19">
    <source>
        <dbReference type="EMBL" id="TCS42388.1"/>
    </source>
</evidence>
<dbReference type="InterPro" id="IPR019554">
    <property type="entry name" value="Soluble_ligand-bd"/>
</dbReference>
<keyword evidence="10" id="KW-0626">Porin</keyword>
<feature type="domain" description="Soluble ligand binding" evidence="17">
    <location>
        <begin position="220"/>
        <end position="266"/>
    </location>
</feature>
<evidence type="ECO:0000256" key="8">
    <source>
        <dbReference type="ARBA" id="ARBA00023047"/>
    </source>
</evidence>
<evidence type="ECO:0000256" key="4">
    <source>
        <dbReference type="ARBA" id="ARBA00022452"/>
    </source>
</evidence>
<evidence type="ECO:0000259" key="17">
    <source>
        <dbReference type="Pfam" id="PF10531"/>
    </source>
</evidence>
<keyword evidence="20" id="KW-1185">Reference proteome</keyword>
<dbReference type="AlphaFoldDB" id="A0A4R3I934"/>
<evidence type="ECO:0000256" key="2">
    <source>
        <dbReference type="ARBA" id="ARBA00009450"/>
    </source>
</evidence>
<evidence type="ECO:0000256" key="10">
    <source>
        <dbReference type="ARBA" id="ARBA00023114"/>
    </source>
</evidence>
<keyword evidence="7 15" id="KW-0732">Signal</keyword>
<feature type="domain" description="Soluble ligand binding" evidence="17">
    <location>
        <begin position="112"/>
        <end position="155"/>
    </location>
</feature>
<comment type="caution">
    <text evidence="19">The sequence shown here is derived from an EMBL/GenBank/DDBJ whole genome shotgun (WGS) entry which is preliminary data.</text>
</comment>
<protein>
    <submittedName>
        <fullName evidence="19">Protein involved in polysaccharide export with SLBB domain</fullName>
    </submittedName>
</protein>
<keyword evidence="9" id="KW-0406">Ion transport</keyword>
<reference evidence="19 20" key="1">
    <citation type="submission" date="2019-03" db="EMBL/GenBank/DDBJ databases">
        <title>Genomic Encyclopedia of Archaeal and Bacterial Type Strains, Phase II (KMG-II): from individual species to whole genera.</title>
        <authorList>
            <person name="Goeker M."/>
        </authorList>
    </citation>
    <scope>NUCLEOTIDE SEQUENCE [LARGE SCALE GENOMIC DNA]</scope>
    <source>
        <strain evidence="19 20">DSM 15388</strain>
    </source>
</reference>
<dbReference type="Pfam" id="PF02563">
    <property type="entry name" value="Poly_export"/>
    <property type="match status" value="1"/>
</dbReference>
<feature type="domain" description="Soluble ligand binding" evidence="17">
    <location>
        <begin position="307"/>
        <end position="349"/>
    </location>
</feature>
<evidence type="ECO:0000256" key="15">
    <source>
        <dbReference type="SAM" id="SignalP"/>
    </source>
</evidence>
<dbReference type="OrthoDB" id="9808948at2"/>
<comment type="similarity">
    <text evidence="2">Belongs to the BexD/CtrA/VexA family.</text>
</comment>
<dbReference type="Proteomes" id="UP000295793">
    <property type="component" value="Unassembled WGS sequence"/>
</dbReference>
<dbReference type="PANTHER" id="PTHR33619">
    <property type="entry name" value="POLYSACCHARIDE EXPORT PROTEIN GFCE-RELATED"/>
    <property type="match status" value="1"/>
</dbReference>
<keyword evidence="13" id="KW-0998">Cell outer membrane</keyword>
<feature type="chain" id="PRO_5020859812" evidence="15">
    <location>
        <begin position="31"/>
        <end position="713"/>
    </location>
</feature>
<name>A0A4R3I934_9GAMM</name>
<evidence type="ECO:0000256" key="14">
    <source>
        <dbReference type="ARBA" id="ARBA00023288"/>
    </source>
</evidence>
<dbReference type="EMBL" id="SLZR01000003">
    <property type="protein sequence ID" value="TCS42388.1"/>
    <property type="molecule type" value="Genomic_DNA"/>
</dbReference>
<proteinExistence type="inferred from homology"/>
<dbReference type="GO" id="GO:0046930">
    <property type="term" value="C:pore complex"/>
    <property type="evidence" value="ECO:0007669"/>
    <property type="project" value="UniProtKB-KW"/>
</dbReference>
<gene>
    <name evidence="19" type="ORF">BCF53_10349</name>
</gene>
<dbReference type="PROSITE" id="PS51257">
    <property type="entry name" value="PROKAR_LIPOPROTEIN"/>
    <property type="match status" value="1"/>
</dbReference>
<keyword evidence="5" id="KW-0762">Sugar transport</keyword>
<evidence type="ECO:0000256" key="6">
    <source>
        <dbReference type="ARBA" id="ARBA00022692"/>
    </source>
</evidence>
<evidence type="ECO:0000256" key="5">
    <source>
        <dbReference type="ARBA" id="ARBA00022597"/>
    </source>
</evidence>
<dbReference type="Gene3D" id="3.10.560.10">
    <property type="entry name" value="Outer membrane lipoprotein wza domain like"/>
    <property type="match status" value="6"/>
</dbReference>
<evidence type="ECO:0000256" key="12">
    <source>
        <dbReference type="ARBA" id="ARBA00023139"/>
    </source>
</evidence>
<evidence type="ECO:0000256" key="1">
    <source>
        <dbReference type="ARBA" id="ARBA00004571"/>
    </source>
</evidence>
<dbReference type="GO" id="GO:0009279">
    <property type="term" value="C:cell outer membrane"/>
    <property type="evidence" value="ECO:0007669"/>
    <property type="project" value="UniProtKB-SubCell"/>
</dbReference>
<feature type="signal peptide" evidence="15">
    <location>
        <begin position="1"/>
        <end position="30"/>
    </location>
</feature>
<evidence type="ECO:0000313" key="20">
    <source>
        <dbReference type="Proteomes" id="UP000295793"/>
    </source>
</evidence>
<feature type="domain" description="SLBB" evidence="18">
    <location>
        <begin position="508"/>
        <end position="587"/>
    </location>
</feature>
<keyword evidence="8" id="KW-0625">Polysaccharide transport</keyword>
<dbReference type="InterPro" id="IPR054765">
    <property type="entry name" value="SLBB_dom"/>
</dbReference>
<dbReference type="PANTHER" id="PTHR33619:SF3">
    <property type="entry name" value="POLYSACCHARIDE EXPORT PROTEIN GFCE-RELATED"/>
    <property type="match status" value="1"/>
</dbReference>
<dbReference type="RefSeq" id="WP_132700313.1">
    <property type="nucleotide sequence ID" value="NZ_SLZR01000003.1"/>
</dbReference>
<dbReference type="InterPro" id="IPR049712">
    <property type="entry name" value="Poly_export"/>
</dbReference>
<accession>A0A4R3I934</accession>
<keyword evidence="4" id="KW-1134">Transmembrane beta strand</keyword>
<dbReference type="InterPro" id="IPR003715">
    <property type="entry name" value="Poly_export_N"/>
</dbReference>
<comment type="subcellular location">
    <subcellularLocation>
        <location evidence="1">Cell outer membrane</location>
        <topology evidence="1">Multi-pass membrane protein</topology>
    </subcellularLocation>
</comment>
<evidence type="ECO:0000256" key="11">
    <source>
        <dbReference type="ARBA" id="ARBA00023136"/>
    </source>
</evidence>
<feature type="domain" description="Polysaccharide export protein N-terminal" evidence="16">
    <location>
        <begin position="32"/>
        <end position="99"/>
    </location>
</feature>
<dbReference type="GO" id="GO:0015159">
    <property type="term" value="F:polysaccharide transmembrane transporter activity"/>
    <property type="evidence" value="ECO:0007669"/>
    <property type="project" value="InterPro"/>
</dbReference>